<name>A0A5B7HE70_PORTR</name>
<evidence type="ECO:0000313" key="2">
    <source>
        <dbReference type="Proteomes" id="UP000324222"/>
    </source>
</evidence>
<accession>A0A5B7HE70</accession>
<reference evidence="1 2" key="1">
    <citation type="submission" date="2019-05" db="EMBL/GenBank/DDBJ databases">
        <title>Another draft genome of Portunus trituberculatus and its Hox gene families provides insights of decapod evolution.</title>
        <authorList>
            <person name="Jeong J.-H."/>
            <person name="Song I."/>
            <person name="Kim S."/>
            <person name="Choi T."/>
            <person name="Kim D."/>
            <person name="Ryu S."/>
            <person name="Kim W."/>
        </authorList>
    </citation>
    <scope>NUCLEOTIDE SEQUENCE [LARGE SCALE GENOMIC DNA]</scope>
    <source>
        <tissue evidence="1">Muscle</tissue>
    </source>
</reference>
<evidence type="ECO:0000313" key="1">
    <source>
        <dbReference type="EMBL" id="MPC67198.1"/>
    </source>
</evidence>
<dbReference type="Proteomes" id="UP000324222">
    <property type="component" value="Unassembled WGS sequence"/>
</dbReference>
<protein>
    <submittedName>
        <fullName evidence="1">Uncharacterized protein</fullName>
    </submittedName>
</protein>
<sequence length="42" mass="4907">MNMETSHDTEGVKERKKERIRLHRAVYISVVDVYSVKEAIMG</sequence>
<dbReference type="AlphaFoldDB" id="A0A5B7HE70"/>
<dbReference type="EMBL" id="VSRR010025879">
    <property type="protein sequence ID" value="MPC67198.1"/>
    <property type="molecule type" value="Genomic_DNA"/>
</dbReference>
<keyword evidence="2" id="KW-1185">Reference proteome</keyword>
<comment type="caution">
    <text evidence="1">The sequence shown here is derived from an EMBL/GenBank/DDBJ whole genome shotgun (WGS) entry which is preliminary data.</text>
</comment>
<gene>
    <name evidence="1" type="ORF">E2C01_061365</name>
</gene>
<proteinExistence type="predicted"/>
<organism evidence="1 2">
    <name type="scientific">Portunus trituberculatus</name>
    <name type="common">Swimming crab</name>
    <name type="synonym">Neptunus trituberculatus</name>
    <dbReference type="NCBI Taxonomy" id="210409"/>
    <lineage>
        <taxon>Eukaryota</taxon>
        <taxon>Metazoa</taxon>
        <taxon>Ecdysozoa</taxon>
        <taxon>Arthropoda</taxon>
        <taxon>Crustacea</taxon>
        <taxon>Multicrustacea</taxon>
        <taxon>Malacostraca</taxon>
        <taxon>Eumalacostraca</taxon>
        <taxon>Eucarida</taxon>
        <taxon>Decapoda</taxon>
        <taxon>Pleocyemata</taxon>
        <taxon>Brachyura</taxon>
        <taxon>Eubrachyura</taxon>
        <taxon>Portunoidea</taxon>
        <taxon>Portunidae</taxon>
        <taxon>Portuninae</taxon>
        <taxon>Portunus</taxon>
    </lineage>
</organism>